<dbReference type="Pfam" id="PF02518">
    <property type="entry name" value="HATPase_c"/>
    <property type="match status" value="1"/>
</dbReference>
<keyword evidence="8" id="KW-0067">ATP-binding</keyword>
<accession>A0ABW0NHS9</accession>
<dbReference type="CDD" id="cd17546">
    <property type="entry name" value="REC_hyHK_CKI1_RcsC-like"/>
    <property type="match status" value="2"/>
</dbReference>
<dbReference type="Gene3D" id="1.20.120.160">
    <property type="entry name" value="HPT domain"/>
    <property type="match status" value="1"/>
</dbReference>
<dbReference type="InterPro" id="IPR036890">
    <property type="entry name" value="HATPase_C_sf"/>
</dbReference>
<dbReference type="EC" id="2.7.13.3" evidence="3"/>
<dbReference type="InterPro" id="IPR008207">
    <property type="entry name" value="Sig_transdc_His_kin_Hpt_dom"/>
</dbReference>
<dbReference type="InterPro" id="IPR011006">
    <property type="entry name" value="CheY-like_superfamily"/>
</dbReference>
<evidence type="ECO:0000259" key="16">
    <source>
        <dbReference type="PROSITE" id="PS50110"/>
    </source>
</evidence>
<evidence type="ECO:0000256" key="9">
    <source>
        <dbReference type="ARBA" id="ARBA00022989"/>
    </source>
</evidence>
<protein>
    <recommendedName>
        <fullName evidence="3">histidine kinase</fullName>
        <ecNumber evidence="3">2.7.13.3</ecNumber>
    </recommendedName>
</protein>
<dbReference type="SMART" id="SM00387">
    <property type="entry name" value="HATPase_c"/>
    <property type="match status" value="1"/>
</dbReference>
<keyword evidence="9 14" id="KW-1133">Transmembrane helix</keyword>
<dbReference type="RefSeq" id="WP_376852108.1">
    <property type="nucleotide sequence ID" value="NZ_JBHSMF010000010.1"/>
</dbReference>
<dbReference type="InterPro" id="IPR004358">
    <property type="entry name" value="Sig_transdc_His_kin-like_C"/>
</dbReference>
<proteinExistence type="predicted"/>
<dbReference type="SUPFAM" id="SSF47384">
    <property type="entry name" value="Homodimeric domain of signal transducing histidine kinase"/>
    <property type="match status" value="1"/>
</dbReference>
<comment type="catalytic activity">
    <reaction evidence="1">
        <text>ATP + protein L-histidine = ADP + protein N-phospho-L-histidine.</text>
        <dbReference type="EC" id="2.7.13.3"/>
    </reaction>
</comment>
<feature type="domain" description="Histidine kinase" evidence="15">
    <location>
        <begin position="195"/>
        <end position="417"/>
    </location>
</feature>
<dbReference type="InterPro" id="IPR003594">
    <property type="entry name" value="HATPase_dom"/>
</dbReference>
<dbReference type="Pfam" id="PF00072">
    <property type="entry name" value="Response_reg"/>
    <property type="match status" value="2"/>
</dbReference>
<dbReference type="CDD" id="cd00075">
    <property type="entry name" value="HATPase"/>
    <property type="match status" value="1"/>
</dbReference>
<dbReference type="Gene3D" id="3.30.565.10">
    <property type="entry name" value="Histidine kinase-like ATPase, C-terminal domain"/>
    <property type="match status" value="1"/>
</dbReference>
<evidence type="ECO:0000256" key="13">
    <source>
        <dbReference type="PROSITE-ProRule" id="PRU00169"/>
    </source>
</evidence>
<dbReference type="InterPro" id="IPR036641">
    <property type="entry name" value="HPT_dom_sf"/>
</dbReference>
<evidence type="ECO:0000256" key="5">
    <source>
        <dbReference type="ARBA" id="ARBA00022553"/>
    </source>
</evidence>
<dbReference type="PANTHER" id="PTHR45339">
    <property type="entry name" value="HYBRID SIGNAL TRANSDUCTION HISTIDINE KINASE J"/>
    <property type="match status" value="1"/>
</dbReference>
<evidence type="ECO:0000313" key="18">
    <source>
        <dbReference type="EMBL" id="MFC5499860.1"/>
    </source>
</evidence>
<feature type="transmembrane region" description="Helical" evidence="14">
    <location>
        <begin position="105"/>
        <end position="122"/>
    </location>
</feature>
<dbReference type="EMBL" id="JBHSMF010000010">
    <property type="protein sequence ID" value="MFC5499860.1"/>
    <property type="molecule type" value="Genomic_DNA"/>
</dbReference>
<keyword evidence="19" id="KW-1185">Reference proteome</keyword>
<evidence type="ECO:0000256" key="6">
    <source>
        <dbReference type="ARBA" id="ARBA00022692"/>
    </source>
</evidence>
<dbReference type="SUPFAM" id="SSF47226">
    <property type="entry name" value="Histidine-containing phosphotransfer domain, HPT domain"/>
    <property type="match status" value="1"/>
</dbReference>
<feature type="transmembrane region" description="Helical" evidence="14">
    <location>
        <begin position="21"/>
        <end position="40"/>
    </location>
</feature>
<keyword evidence="5 13" id="KW-0597">Phosphoprotein</keyword>
<dbReference type="InterPro" id="IPR036097">
    <property type="entry name" value="HisK_dim/P_sf"/>
</dbReference>
<feature type="modified residue" description="4-aspartylphosphate" evidence="13">
    <location>
        <position position="626"/>
    </location>
</feature>
<keyword evidence="11 14" id="KW-0472">Membrane</keyword>
<dbReference type="PRINTS" id="PR00344">
    <property type="entry name" value="BCTRLSENSOR"/>
</dbReference>
<evidence type="ECO:0000256" key="10">
    <source>
        <dbReference type="ARBA" id="ARBA00023012"/>
    </source>
</evidence>
<dbReference type="Gene3D" id="3.40.50.2300">
    <property type="match status" value="2"/>
</dbReference>
<dbReference type="SUPFAM" id="SSF52172">
    <property type="entry name" value="CheY-like"/>
    <property type="match status" value="2"/>
</dbReference>
<feature type="modified residue" description="Phosphohistidine" evidence="12">
    <location>
        <position position="770"/>
    </location>
</feature>
<feature type="transmembrane region" description="Helical" evidence="14">
    <location>
        <begin position="129"/>
        <end position="146"/>
    </location>
</feature>
<feature type="domain" description="Response regulatory" evidence="16">
    <location>
        <begin position="440"/>
        <end position="558"/>
    </location>
</feature>
<keyword evidence="4" id="KW-1003">Cell membrane</keyword>
<dbReference type="SMART" id="SM00448">
    <property type="entry name" value="REC"/>
    <property type="match status" value="2"/>
</dbReference>
<evidence type="ECO:0000256" key="7">
    <source>
        <dbReference type="ARBA" id="ARBA00022741"/>
    </source>
</evidence>
<name>A0ABW0NHS9_9BURK</name>
<dbReference type="InterPro" id="IPR003661">
    <property type="entry name" value="HisK_dim/P_dom"/>
</dbReference>
<dbReference type="CDD" id="cd00082">
    <property type="entry name" value="HisKA"/>
    <property type="match status" value="1"/>
</dbReference>
<feature type="transmembrane region" description="Helical" evidence="14">
    <location>
        <begin position="78"/>
        <end position="99"/>
    </location>
</feature>
<dbReference type="Pfam" id="PF01627">
    <property type="entry name" value="Hpt"/>
    <property type="match status" value="1"/>
</dbReference>
<keyword evidence="7" id="KW-0547">Nucleotide-binding</keyword>
<organism evidence="18 19">
    <name type="scientific">Caenimonas terrae</name>
    <dbReference type="NCBI Taxonomy" id="696074"/>
    <lineage>
        <taxon>Bacteria</taxon>
        <taxon>Pseudomonadati</taxon>
        <taxon>Pseudomonadota</taxon>
        <taxon>Betaproteobacteria</taxon>
        <taxon>Burkholderiales</taxon>
        <taxon>Comamonadaceae</taxon>
        <taxon>Caenimonas</taxon>
    </lineage>
</organism>
<evidence type="ECO:0000313" key="19">
    <source>
        <dbReference type="Proteomes" id="UP001596037"/>
    </source>
</evidence>
<gene>
    <name evidence="18" type="ORF">ACFPOE_20125</name>
</gene>
<evidence type="ECO:0000259" key="17">
    <source>
        <dbReference type="PROSITE" id="PS50894"/>
    </source>
</evidence>
<evidence type="ECO:0000256" key="14">
    <source>
        <dbReference type="SAM" id="Phobius"/>
    </source>
</evidence>
<feature type="domain" description="Response regulatory" evidence="16">
    <location>
        <begin position="576"/>
        <end position="694"/>
    </location>
</feature>
<reference evidence="19" key="1">
    <citation type="journal article" date="2019" name="Int. J. Syst. Evol. Microbiol.">
        <title>The Global Catalogue of Microorganisms (GCM) 10K type strain sequencing project: providing services to taxonomists for standard genome sequencing and annotation.</title>
        <authorList>
            <consortium name="The Broad Institute Genomics Platform"/>
            <consortium name="The Broad Institute Genome Sequencing Center for Infectious Disease"/>
            <person name="Wu L."/>
            <person name="Ma J."/>
        </authorList>
    </citation>
    <scope>NUCLEOTIDE SEQUENCE [LARGE SCALE GENOMIC DNA]</scope>
    <source>
        <strain evidence="19">CCUG 57401</strain>
    </source>
</reference>
<dbReference type="InterPro" id="IPR001789">
    <property type="entry name" value="Sig_transdc_resp-reg_receiver"/>
</dbReference>
<feature type="domain" description="HPt" evidence="17">
    <location>
        <begin position="731"/>
        <end position="825"/>
    </location>
</feature>
<evidence type="ECO:0000259" key="15">
    <source>
        <dbReference type="PROSITE" id="PS50109"/>
    </source>
</evidence>
<evidence type="ECO:0000256" key="11">
    <source>
        <dbReference type="ARBA" id="ARBA00023136"/>
    </source>
</evidence>
<evidence type="ECO:0000256" key="2">
    <source>
        <dbReference type="ARBA" id="ARBA00004651"/>
    </source>
</evidence>
<dbReference type="Proteomes" id="UP001596037">
    <property type="component" value="Unassembled WGS sequence"/>
</dbReference>
<keyword evidence="6 14" id="KW-0812">Transmembrane</keyword>
<evidence type="ECO:0000256" key="8">
    <source>
        <dbReference type="ARBA" id="ARBA00022840"/>
    </source>
</evidence>
<feature type="transmembrane region" description="Helical" evidence="14">
    <location>
        <begin position="52"/>
        <end position="71"/>
    </location>
</feature>
<dbReference type="PROSITE" id="PS50110">
    <property type="entry name" value="RESPONSE_REGULATORY"/>
    <property type="match status" value="2"/>
</dbReference>
<dbReference type="InterPro" id="IPR005467">
    <property type="entry name" value="His_kinase_dom"/>
</dbReference>
<dbReference type="Gene3D" id="1.10.287.130">
    <property type="match status" value="1"/>
</dbReference>
<comment type="caution">
    <text evidence="18">The sequence shown here is derived from an EMBL/GenBank/DDBJ whole genome shotgun (WGS) entry which is preliminary data.</text>
</comment>
<keyword evidence="10" id="KW-0902">Two-component regulatory system</keyword>
<feature type="modified residue" description="4-aspartylphosphate" evidence="13">
    <location>
        <position position="489"/>
    </location>
</feature>
<dbReference type="PROSITE" id="PS50109">
    <property type="entry name" value="HIS_KIN"/>
    <property type="match status" value="1"/>
</dbReference>
<evidence type="ECO:0000256" key="3">
    <source>
        <dbReference type="ARBA" id="ARBA00012438"/>
    </source>
</evidence>
<evidence type="ECO:0000256" key="4">
    <source>
        <dbReference type="ARBA" id="ARBA00022475"/>
    </source>
</evidence>
<sequence>MKLWRQLFEHYQSYHAYGPPRLKYMGYLGVVSYAAFYLVRFTRPNANLYDDLGLRLIAVGLFALLALRDYWPERLRPYYIGFSYLVLLYCLPGFSVLTALQRGGGLPAISNGFIILCLLVLLTDWRNTLVMLLAGTALASLVYYLTSPNPRIPMDLVAQLPAYGLILLGGNLFKFSTEQIDAERKLRATQALAGSIAHEMRNPLSQIRHNLERMQQALPQPSTSPQPQTLGVRQVDALYRHLAESELAVTRGLQVIAMTLDEVSAKPLDSASFSYLSAADVCRKAVQEYGYESDEDRARVSVEVREDFSFRGDETAYLFVLFNLIKNALYYLPLRQDGRVVITVDRQQVLVRDNGPGVPADVRARMFEPFRSVGKTGGTGLGLAYCQRVMRAFGGDISCESVLGEYTQFNMRLPPVNAQEAQAHSSAALQKARDTFHGKRLLVVDDDAALRTTTRHKLRLLEAHVDEAANGQRALELLARHKYDLVVLDLNMPVLDGYALAERIRDGDVPANRDICIVAYTSEPAHLASVKTQKAGMDGFVGKPCAQLPLLQALVHAFEHPAPRTRPEDAVLAGRQVLLADDNPYNRKAMTAYLHQAGVKVTEAAHGQAVLELLRERSGWDAILMDINMPGMSGLEAAQAIRQSTLACRDVPIIALTAHSDEAMVAAAQAAGINAFLTKPVDAYVLYEELRQLVAAGVSRAAAAPLAATPGGTAATGADLLDLKRLESYRRIGMLDELLSDYFPEAARLIDRLDAAAQRQDLQGGLEALHSLLGMSGEAGAAALHQLVRRIYVPMVEERCWPPSDGWLEQIRALAIRTDAALTAYGREQARTAAI</sequence>
<comment type="subcellular location">
    <subcellularLocation>
        <location evidence="2">Cell membrane</location>
        <topology evidence="2">Multi-pass membrane protein</topology>
    </subcellularLocation>
</comment>
<evidence type="ECO:0000256" key="12">
    <source>
        <dbReference type="PROSITE-ProRule" id="PRU00110"/>
    </source>
</evidence>
<dbReference type="PANTHER" id="PTHR45339:SF1">
    <property type="entry name" value="HYBRID SIGNAL TRANSDUCTION HISTIDINE KINASE J"/>
    <property type="match status" value="1"/>
</dbReference>
<dbReference type="PROSITE" id="PS50894">
    <property type="entry name" value="HPT"/>
    <property type="match status" value="1"/>
</dbReference>
<evidence type="ECO:0000256" key="1">
    <source>
        <dbReference type="ARBA" id="ARBA00000085"/>
    </source>
</evidence>
<dbReference type="SUPFAM" id="SSF55874">
    <property type="entry name" value="ATPase domain of HSP90 chaperone/DNA topoisomerase II/histidine kinase"/>
    <property type="match status" value="1"/>
</dbReference>